<comment type="function">
    <text evidence="4">Part of the outer membrane protein assembly complex, which is involved in assembly and insertion of beta-barrel proteins into the outer membrane.</text>
</comment>
<dbReference type="AlphaFoldDB" id="A0A1H9ZLC7"/>
<keyword evidence="3 4" id="KW-0998">Cell outer membrane</keyword>
<evidence type="ECO:0000313" key="6">
    <source>
        <dbReference type="EMBL" id="SES82450.1"/>
    </source>
</evidence>
<dbReference type="PANTHER" id="PTHR37482:SF1">
    <property type="entry name" value="OUTER MEMBRANE PROTEIN ASSEMBLY FACTOR BAME"/>
    <property type="match status" value="1"/>
</dbReference>
<keyword evidence="2 4" id="KW-0472">Membrane</keyword>
<organism evidence="6 7">
    <name type="scientific">Thalassotalea agarivorans</name>
    <name type="common">Thalassomonas agarivorans</name>
    <dbReference type="NCBI Taxonomy" id="349064"/>
    <lineage>
        <taxon>Bacteria</taxon>
        <taxon>Pseudomonadati</taxon>
        <taxon>Pseudomonadota</taxon>
        <taxon>Gammaproteobacteria</taxon>
        <taxon>Alteromonadales</taxon>
        <taxon>Colwelliaceae</taxon>
        <taxon>Thalassotalea</taxon>
    </lineage>
</organism>
<dbReference type="GO" id="GO:1990063">
    <property type="term" value="C:Bam protein complex"/>
    <property type="evidence" value="ECO:0007669"/>
    <property type="project" value="TreeGrafter"/>
</dbReference>
<comment type="subunit">
    <text evidence="4">Part of the Bam complex.</text>
</comment>
<sequence>MLVRSISLALVLALSGCSSWVYKRDIPQGNFVEQRDIDKLQIQMTKEQVKFVLGTPVVEDPFSSDVWHYVYRFKSGKSSDLNISRKFTVYFENDRVVKAEGDYELPESFYTPMVN</sequence>
<dbReference type="Proteomes" id="UP000199308">
    <property type="component" value="Unassembled WGS sequence"/>
</dbReference>
<dbReference type="InterPro" id="IPR007450">
    <property type="entry name" value="BamE_dom"/>
</dbReference>
<dbReference type="GO" id="GO:0043165">
    <property type="term" value="P:Gram-negative-bacterium-type cell outer membrane assembly"/>
    <property type="evidence" value="ECO:0007669"/>
    <property type="project" value="UniProtKB-UniRule"/>
</dbReference>
<dbReference type="GO" id="GO:0051205">
    <property type="term" value="P:protein insertion into membrane"/>
    <property type="evidence" value="ECO:0007669"/>
    <property type="project" value="UniProtKB-UniRule"/>
</dbReference>
<dbReference type="GO" id="GO:0030674">
    <property type="term" value="F:protein-macromolecule adaptor activity"/>
    <property type="evidence" value="ECO:0007669"/>
    <property type="project" value="TreeGrafter"/>
</dbReference>
<evidence type="ECO:0000256" key="4">
    <source>
        <dbReference type="HAMAP-Rule" id="MF_00925"/>
    </source>
</evidence>
<dbReference type="OrthoDB" id="9808250at2"/>
<evidence type="ECO:0000259" key="5">
    <source>
        <dbReference type="Pfam" id="PF04355"/>
    </source>
</evidence>
<gene>
    <name evidence="4" type="primary">bamE</name>
    <name evidence="6" type="ORF">SAMN05660429_00501</name>
</gene>
<reference evidence="6 7" key="1">
    <citation type="submission" date="2016-10" db="EMBL/GenBank/DDBJ databases">
        <authorList>
            <person name="de Groot N.N."/>
        </authorList>
    </citation>
    <scope>NUCLEOTIDE SEQUENCE [LARGE SCALE GENOMIC DNA]</scope>
    <source>
        <strain evidence="6 7">DSM 19706</strain>
    </source>
</reference>
<keyword evidence="7" id="KW-1185">Reference proteome</keyword>
<evidence type="ECO:0000256" key="2">
    <source>
        <dbReference type="ARBA" id="ARBA00023136"/>
    </source>
</evidence>
<dbReference type="STRING" id="349064.SAMN05660429_00501"/>
<dbReference type="InterPro" id="IPR037873">
    <property type="entry name" value="BamE-like"/>
</dbReference>
<dbReference type="PROSITE" id="PS51257">
    <property type="entry name" value="PROKAR_LIPOPROTEIN"/>
    <property type="match status" value="1"/>
</dbReference>
<evidence type="ECO:0000256" key="3">
    <source>
        <dbReference type="ARBA" id="ARBA00023237"/>
    </source>
</evidence>
<dbReference type="RefSeq" id="WP_093327410.1">
    <property type="nucleotide sequence ID" value="NZ_AP027363.1"/>
</dbReference>
<keyword evidence="4" id="KW-0564">Palmitate</keyword>
<keyword evidence="1 4" id="KW-0732">Signal</keyword>
<dbReference type="Gene3D" id="3.30.1450.10">
    <property type="match status" value="1"/>
</dbReference>
<protein>
    <recommendedName>
        <fullName evidence="4">Outer membrane protein assembly factor BamE</fullName>
    </recommendedName>
</protein>
<keyword evidence="4" id="KW-0449">Lipoprotein</keyword>
<evidence type="ECO:0000313" key="7">
    <source>
        <dbReference type="Proteomes" id="UP000199308"/>
    </source>
</evidence>
<dbReference type="PANTHER" id="PTHR37482">
    <property type="entry name" value="OUTER MEMBRANE PROTEIN ASSEMBLY FACTOR BAME"/>
    <property type="match status" value="1"/>
</dbReference>
<proteinExistence type="inferred from homology"/>
<comment type="subcellular location">
    <subcellularLocation>
        <location evidence="4">Cell outer membrane</location>
        <topology evidence="4">Lipid-anchor</topology>
    </subcellularLocation>
</comment>
<dbReference type="Pfam" id="PF04355">
    <property type="entry name" value="BamE"/>
    <property type="match status" value="1"/>
</dbReference>
<accession>A0A1H9ZLC7</accession>
<evidence type="ECO:0000256" key="1">
    <source>
        <dbReference type="ARBA" id="ARBA00022729"/>
    </source>
</evidence>
<dbReference type="EMBL" id="FOHK01000002">
    <property type="protein sequence ID" value="SES82450.1"/>
    <property type="molecule type" value="Genomic_DNA"/>
</dbReference>
<name>A0A1H9ZLC7_THASX</name>
<dbReference type="HAMAP" id="MF_00925">
    <property type="entry name" value="OM_assembly_BamE"/>
    <property type="match status" value="1"/>
</dbReference>
<dbReference type="InterPro" id="IPR026592">
    <property type="entry name" value="BamE"/>
</dbReference>
<feature type="domain" description="Outer membrane protein assembly factor BamE" evidence="5">
    <location>
        <begin position="29"/>
        <end position="100"/>
    </location>
</feature>
<comment type="similarity">
    <text evidence="4">Belongs to the BamE family.</text>
</comment>